<dbReference type="EMBL" id="VJVZ01000005">
    <property type="protein sequence ID" value="TRW24803.1"/>
    <property type="molecule type" value="Genomic_DNA"/>
</dbReference>
<dbReference type="OrthoDB" id="9771846at2"/>
<dbReference type="AlphaFoldDB" id="A0A552V2W1"/>
<dbReference type="CDD" id="cd04186">
    <property type="entry name" value="GT_2_like_c"/>
    <property type="match status" value="1"/>
</dbReference>
<proteinExistence type="predicted"/>
<gene>
    <name evidence="2" type="ORF">FMM05_09905</name>
</gene>
<feature type="domain" description="Glycosyltransferase 2-like" evidence="1">
    <location>
        <begin position="4"/>
        <end position="189"/>
    </location>
</feature>
<keyword evidence="3" id="KW-1185">Reference proteome</keyword>
<comment type="caution">
    <text evidence="2">The sequence shown here is derived from an EMBL/GenBank/DDBJ whole genome shotgun (WGS) entry which is preliminary data.</text>
</comment>
<reference evidence="2 3" key="1">
    <citation type="submission" date="2019-07" db="EMBL/GenBank/DDBJ databases">
        <title>Flavobacterium sp. nov., isolated from glacier ice.</title>
        <authorList>
            <person name="Liu Q."/>
            <person name="Xin Y.-H."/>
        </authorList>
    </citation>
    <scope>NUCLEOTIDE SEQUENCE [LARGE SCALE GENOMIC DNA]</scope>
    <source>
        <strain evidence="2 3">ZT4R6</strain>
    </source>
</reference>
<dbReference type="InterPro" id="IPR001173">
    <property type="entry name" value="Glyco_trans_2-like"/>
</dbReference>
<dbReference type="GO" id="GO:0016740">
    <property type="term" value="F:transferase activity"/>
    <property type="evidence" value="ECO:0007669"/>
    <property type="project" value="UniProtKB-KW"/>
</dbReference>
<name>A0A552V2W1_9FLAO</name>
<dbReference type="SUPFAM" id="SSF53448">
    <property type="entry name" value="Nucleotide-diphospho-sugar transferases"/>
    <property type="match status" value="1"/>
</dbReference>
<keyword evidence="2" id="KW-0808">Transferase</keyword>
<organism evidence="2 3">
    <name type="scientific">Flavobacterium zepuense</name>
    <dbReference type="NCBI Taxonomy" id="2593302"/>
    <lineage>
        <taxon>Bacteria</taxon>
        <taxon>Pseudomonadati</taxon>
        <taxon>Bacteroidota</taxon>
        <taxon>Flavobacteriia</taxon>
        <taxon>Flavobacteriales</taxon>
        <taxon>Flavobacteriaceae</taxon>
        <taxon>Flavobacterium</taxon>
    </lineage>
</organism>
<accession>A0A552V2W1</accession>
<dbReference type="Pfam" id="PF00535">
    <property type="entry name" value="Glycos_transf_2"/>
    <property type="match status" value="1"/>
</dbReference>
<evidence type="ECO:0000313" key="2">
    <source>
        <dbReference type="EMBL" id="TRW24803.1"/>
    </source>
</evidence>
<dbReference type="Proteomes" id="UP000320643">
    <property type="component" value="Unassembled WGS sequence"/>
</dbReference>
<dbReference type="InterPro" id="IPR029044">
    <property type="entry name" value="Nucleotide-diphossugar_trans"/>
</dbReference>
<dbReference type="PANTHER" id="PTHR43179:SF7">
    <property type="entry name" value="RHAMNOSYLTRANSFERASE WBBL"/>
    <property type="match status" value="1"/>
</dbReference>
<dbReference type="PANTHER" id="PTHR43179">
    <property type="entry name" value="RHAMNOSYLTRANSFERASE WBBL"/>
    <property type="match status" value="1"/>
</dbReference>
<protein>
    <submittedName>
        <fullName evidence="2">Glycosyltransferase family 2 protein</fullName>
    </submittedName>
</protein>
<dbReference type="RefSeq" id="WP_143373207.1">
    <property type="nucleotide sequence ID" value="NZ_VJVZ01000005.1"/>
</dbReference>
<evidence type="ECO:0000313" key="3">
    <source>
        <dbReference type="Proteomes" id="UP000320643"/>
    </source>
</evidence>
<sequence length="400" mass="45519">MQLSVIILNYNVRYFLEQCVLSVKSALQGIDGEIIVVDNNSADDSCAMMRERFPDVQLIQNNENTGFPKGNNIGVAAAKGEFICILNPDTVVAEDTFTKALEFAKGKEKLGVIGAKLIDGRGKFLPESKMGVPTPWVAITKIARLYRFFPNTPLFNKCYAMHIGKNQTAEVDIIVGAFMIMKRSVYDEVGGFDENYFMYIEDIDLSYTILEKGMANYYFPQTAVIHYKGESTVKDGTYMKRFKNGMQLFYKKHFSNSIFFNAAMRLGTLFFMVTKTNSDLPAKKPQHYILFSQDESLKNAIEEKLIHKVERHPAYHDNILAERPHSQSEHTEIILDNDLLTFGEIIAIMERFKENEYTYKIKPAGTNYILGSNSSNDRGEVVKLQNYSVPVLSTYEILHK</sequence>
<evidence type="ECO:0000259" key="1">
    <source>
        <dbReference type="Pfam" id="PF00535"/>
    </source>
</evidence>
<dbReference type="Gene3D" id="3.90.550.10">
    <property type="entry name" value="Spore Coat Polysaccharide Biosynthesis Protein SpsA, Chain A"/>
    <property type="match status" value="1"/>
</dbReference>